<name>A0AAE9ZUX6_9BACT</name>
<protein>
    <recommendedName>
        <fullName evidence="4">Rod shape-determining protein MreD</fullName>
    </recommendedName>
</protein>
<evidence type="ECO:0008006" key="4">
    <source>
        <dbReference type="Google" id="ProtNLM"/>
    </source>
</evidence>
<keyword evidence="3" id="KW-1185">Reference proteome</keyword>
<dbReference type="RefSeq" id="WP_330929111.1">
    <property type="nucleotide sequence ID" value="NZ_CP119075.1"/>
</dbReference>
<feature type="transmembrane region" description="Helical" evidence="1">
    <location>
        <begin position="74"/>
        <end position="91"/>
    </location>
</feature>
<dbReference type="AlphaFoldDB" id="A0AAE9ZUX6"/>
<keyword evidence="1" id="KW-1133">Transmembrane helix</keyword>
<dbReference type="KEGG" id="slom:PXH66_14320"/>
<evidence type="ECO:0000313" key="3">
    <source>
        <dbReference type="Proteomes" id="UP001218638"/>
    </source>
</evidence>
<dbReference type="Proteomes" id="UP001218638">
    <property type="component" value="Chromosome"/>
</dbReference>
<accession>A0AAE9ZUX6</accession>
<organism evidence="2 3">
    <name type="scientific">Synoicihabitans lomoniglobus</name>
    <dbReference type="NCBI Taxonomy" id="2909285"/>
    <lineage>
        <taxon>Bacteria</taxon>
        <taxon>Pseudomonadati</taxon>
        <taxon>Verrucomicrobiota</taxon>
        <taxon>Opitutia</taxon>
        <taxon>Opitutales</taxon>
        <taxon>Opitutaceae</taxon>
        <taxon>Synoicihabitans</taxon>
    </lineage>
</organism>
<sequence length="179" mass="19365">MKFQPSHRRTAVVLFCGLILNALAGQANYSLSPYAVSLWIGGLLVAFPALRLAPQQGFNASFLLGLFLDASSPLPFGFHAFLFGVAHLIIVRVRNRFAATEPLLGLVVALITNLGMFVIITFFALSRTPGASVSGLRLLTDLAVSQIAIGLTAYWFFALQERALEIVRVGLRDEVTAAM</sequence>
<keyword evidence="1" id="KW-0472">Membrane</keyword>
<feature type="transmembrane region" description="Helical" evidence="1">
    <location>
        <begin position="34"/>
        <end position="53"/>
    </location>
</feature>
<dbReference type="EMBL" id="CP119075">
    <property type="protein sequence ID" value="WED63509.1"/>
    <property type="molecule type" value="Genomic_DNA"/>
</dbReference>
<proteinExistence type="predicted"/>
<reference evidence="2" key="1">
    <citation type="submission" date="2023-03" db="EMBL/GenBank/DDBJ databases">
        <title>Lomoglobus Profundus gen. nov., sp. nov., a novel member of the phylum Verrucomicrobia, isolated from deep-marine sediment of South China Sea.</title>
        <authorList>
            <person name="Ahmad T."/>
            <person name="Ishaq S.E."/>
            <person name="Wang F."/>
        </authorList>
    </citation>
    <scope>NUCLEOTIDE SEQUENCE</scope>
    <source>
        <strain evidence="2">LMO-M01</strain>
    </source>
</reference>
<evidence type="ECO:0000313" key="2">
    <source>
        <dbReference type="EMBL" id="WED63509.1"/>
    </source>
</evidence>
<feature type="transmembrane region" description="Helical" evidence="1">
    <location>
        <begin position="138"/>
        <end position="157"/>
    </location>
</feature>
<gene>
    <name evidence="2" type="ORF">PXH66_14320</name>
</gene>
<evidence type="ECO:0000256" key="1">
    <source>
        <dbReference type="SAM" id="Phobius"/>
    </source>
</evidence>
<keyword evidence="1" id="KW-0812">Transmembrane</keyword>
<feature type="transmembrane region" description="Helical" evidence="1">
    <location>
        <begin position="103"/>
        <end position="126"/>
    </location>
</feature>